<evidence type="ECO:0000313" key="3">
    <source>
        <dbReference type="EMBL" id="VDK51142.1"/>
    </source>
</evidence>
<organism evidence="3 4">
    <name type="scientific">Cylicostephanus goldi</name>
    <name type="common">Nematode worm</name>
    <dbReference type="NCBI Taxonomy" id="71465"/>
    <lineage>
        <taxon>Eukaryota</taxon>
        <taxon>Metazoa</taxon>
        <taxon>Ecdysozoa</taxon>
        <taxon>Nematoda</taxon>
        <taxon>Chromadorea</taxon>
        <taxon>Rhabditida</taxon>
        <taxon>Rhabditina</taxon>
        <taxon>Rhabditomorpha</taxon>
        <taxon>Strongyloidea</taxon>
        <taxon>Strongylidae</taxon>
        <taxon>Cylicostephanus</taxon>
    </lineage>
</organism>
<protein>
    <recommendedName>
        <fullName evidence="2">Nanos-type domain-containing protein</fullName>
    </recommendedName>
</protein>
<evidence type="ECO:0000313" key="4">
    <source>
        <dbReference type="Proteomes" id="UP000271889"/>
    </source>
</evidence>
<comment type="similarity">
    <text evidence="1">Belongs to the nanos family.</text>
</comment>
<keyword evidence="1" id="KW-0479">Metal-binding</keyword>
<evidence type="ECO:0000256" key="1">
    <source>
        <dbReference type="PROSITE-ProRule" id="PRU00855"/>
    </source>
</evidence>
<feature type="domain" description="Nanos-type" evidence="2">
    <location>
        <begin position="75"/>
        <end position="117"/>
    </location>
</feature>
<name>A0A3P6QM16_CYLGO</name>
<reference evidence="3 4" key="1">
    <citation type="submission" date="2018-11" db="EMBL/GenBank/DDBJ databases">
        <authorList>
            <consortium name="Pathogen Informatics"/>
        </authorList>
    </citation>
    <scope>NUCLEOTIDE SEQUENCE [LARGE SCALE GENOMIC DNA]</scope>
</reference>
<keyword evidence="1" id="KW-0694">RNA-binding</keyword>
<evidence type="ECO:0000259" key="2">
    <source>
        <dbReference type="PROSITE" id="PS51522"/>
    </source>
</evidence>
<dbReference type="OrthoDB" id="5875747at2759"/>
<keyword evidence="4" id="KW-1185">Reference proteome</keyword>
<dbReference type="PROSITE" id="PS51522">
    <property type="entry name" value="ZF_NANOS"/>
    <property type="match status" value="1"/>
</dbReference>
<dbReference type="GO" id="GO:0003723">
    <property type="term" value="F:RNA binding"/>
    <property type="evidence" value="ECO:0007669"/>
    <property type="project" value="UniProtKB-UniRule"/>
</dbReference>
<dbReference type="GO" id="GO:0006417">
    <property type="term" value="P:regulation of translation"/>
    <property type="evidence" value="ECO:0007669"/>
    <property type="project" value="UniProtKB-UniRule"/>
</dbReference>
<dbReference type="Proteomes" id="UP000271889">
    <property type="component" value="Unassembled WGS sequence"/>
</dbReference>
<dbReference type="EMBL" id="UYRV01004121">
    <property type="protein sequence ID" value="VDK51142.1"/>
    <property type="molecule type" value="Genomic_DNA"/>
</dbReference>
<sequence length="117" mass="12711">MYLLSHHFYCSAVYLCFPTSIFQKKLYVPYPDNGRALDNIVEQLKQVPADPIPAAPIPAAMKSEHQARAAIPRKECAYCKSVGKPAAGHAKTACPVLSSMKPCSLCGADGFDNHTET</sequence>
<dbReference type="AlphaFoldDB" id="A0A3P6QM16"/>
<keyword evidence="1" id="KW-0810">Translation regulation</keyword>
<accession>A0A3P6QM16</accession>
<dbReference type="InterPro" id="IPR024161">
    <property type="entry name" value="Znf_nanos-typ"/>
</dbReference>
<keyword evidence="1" id="KW-0862">Zinc</keyword>
<gene>
    <name evidence="3" type="ORF">CGOC_LOCUS1973</name>
</gene>
<proteinExistence type="inferred from homology"/>
<dbReference type="GO" id="GO:0008270">
    <property type="term" value="F:zinc ion binding"/>
    <property type="evidence" value="ECO:0007669"/>
    <property type="project" value="UniProtKB-KW"/>
</dbReference>
<keyword evidence="1" id="KW-0863">Zinc-finger</keyword>